<reference evidence="2" key="4">
    <citation type="submission" date="2025-05" db="UniProtKB">
        <authorList>
            <consortium name="EnsemblFungi"/>
        </authorList>
    </citation>
    <scope>IDENTIFICATION</scope>
    <source>
        <strain evidence="2">isolate 1-1 / race 1 (BBBD)</strain>
    </source>
</reference>
<reference evidence="1" key="2">
    <citation type="submission" date="2016-05" db="EMBL/GenBank/DDBJ databases">
        <title>Comparative analysis highlights variable genome content of wheat rusts and divergence of the mating loci.</title>
        <authorList>
            <person name="Cuomo C.A."/>
            <person name="Bakkeren G."/>
            <person name="Szabo L."/>
            <person name="Khalil H."/>
            <person name="Joly D."/>
            <person name="Goldberg J."/>
            <person name="Young S."/>
            <person name="Zeng Q."/>
            <person name="Fellers J."/>
        </authorList>
    </citation>
    <scope>NUCLEOTIDE SEQUENCE [LARGE SCALE GENOMIC DNA]</scope>
    <source>
        <strain evidence="1">1-1 BBBD Race 1</strain>
    </source>
</reference>
<keyword evidence="3" id="KW-1185">Reference proteome</keyword>
<dbReference type="OrthoDB" id="10678839at2759"/>
<dbReference type="EnsemblFungi" id="PTTG_31082-t43_1">
    <property type="protein sequence ID" value="PTTG_31082-t43_1-p1"/>
    <property type="gene ID" value="PTTG_31082"/>
</dbReference>
<reference evidence="1" key="1">
    <citation type="submission" date="2009-11" db="EMBL/GenBank/DDBJ databases">
        <authorList>
            <consortium name="The Broad Institute Genome Sequencing Platform"/>
            <person name="Ward D."/>
            <person name="Feldgarden M."/>
            <person name="Earl A."/>
            <person name="Young S.K."/>
            <person name="Zeng Q."/>
            <person name="Koehrsen M."/>
            <person name="Alvarado L."/>
            <person name="Berlin A."/>
            <person name="Bochicchio J."/>
            <person name="Borenstein D."/>
            <person name="Chapman S.B."/>
            <person name="Chen Z."/>
            <person name="Engels R."/>
            <person name="Freedman E."/>
            <person name="Gellesch M."/>
            <person name="Goldberg J."/>
            <person name="Griggs A."/>
            <person name="Gujja S."/>
            <person name="Heilman E."/>
            <person name="Heiman D."/>
            <person name="Hepburn T."/>
            <person name="Howarth C."/>
            <person name="Jen D."/>
            <person name="Larson L."/>
            <person name="Lewis B."/>
            <person name="Mehta T."/>
            <person name="Park D."/>
            <person name="Pearson M."/>
            <person name="Roberts A."/>
            <person name="Saif S."/>
            <person name="Shea T."/>
            <person name="Shenoy N."/>
            <person name="Sisk P."/>
            <person name="Stolte C."/>
            <person name="Sykes S."/>
            <person name="Thomson T."/>
            <person name="Walk T."/>
            <person name="White J."/>
            <person name="Yandava C."/>
            <person name="Izard J."/>
            <person name="Baranova O.V."/>
            <person name="Blanton J.M."/>
            <person name="Tanner A.C."/>
            <person name="Dewhirst F.E."/>
            <person name="Haas B."/>
            <person name="Nusbaum C."/>
            <person name="Birren B."/>
        </authorList>
    </citation>
    <scope>NUCLEOTIDE SEQUENCE [LARGE SCALE GENOMIC DNA]</scope>
    <source>
        <strain evidence="1">1-1 BBBD Race 1</strain>
    </source>
</reference>
<protein>
    <submittedName>
        <fullName evidence="1 2">Uncharacterized protein</fullName>
    </submittedName>
</protein>
<dbReference type="VEuPathDB" id="FungiDB:PTTG_31082"/>
<dbReference type="Proteomes" id="UP000005240">
    <property type="component" value="Unassembled WGS sequence"/>
</dbReference>
<gene>
    <name evidence="1" type="ORF">PTTG_31082</name>
</gene>
<proteinExistence type="predicted"/>
<accession>A0A180FWI2</accession>
<dbReference type="EMBL" id="ADAS02012580">
    <property type="protein sequence ID" value="OAV84761.1"/>
    <property type="molecule type" value="Genomic_DNA"/>
</dbReference>
<reference evidence="2 3" key="3">
    <citation type="journal article" date="2017" name="G3 (Bethesda)">
        <title>Comparative analysis highlights variable genome content of wheat rusts and divergence of the mating loci.</title>
        <authorList>
            <person name="Cuomo C.A."/>
            <person name="Bakkeren G."/>
            <person name="Khalil H.B."/>
            <person name="Panwar V."/>
            <person name="Joly D."/>
            <person name="Linning R."/>
            <person name="Sakthikumar S."/>
            <person name="Song X."/>
            <person name="Adiconis X."/>
            <person name="Fan L."/>
            <person name="Goldberg J.M."/>
            <person name="Levin J.Z."/>
            <person name="Young S."/>
            <person name="Zeng Q."/>
            <person name="Anikster Y."/>
            <person name="Bruce M."/>
            <person name="Wang M."/>
            <person name="Yin C."/>
            <person name="McCallum B."/>
            <person name="Szabo L.J."/>
            <person name="Hulbert S."/>
            <person name="Chen X."/>
            <person name="Fellers J.P."/>
        </authorList>
    </citation>
    <scope>NUCLEOTIDE SEQUENCE</scope>
    <source>
        <strain evidence="3">Isolate 1-1 / race 1 (BBBD)</strain>
        <strain evidence="2">isolate 1-1 / race 1 (BBBD)</strain>
    </source>
</reference>
<evidence type="ECO:0000313" key="2">
    <source>
        <dbReference type="EnsemblFungi" id="PTTG_31082-t43_1-p1"/>
    </source>
</evidence>
<evidence type="ECO:0000313" key="1">
    <source>
        <dbReference type="EMBL" id="OAV84761.1"/>
    </source>
</evidence>
<organism evidence="1">
    <name type="scientific">Puccinia triticina (isolate 1-1 / race 1 (BBBD))</name>
    <name type="common">Brown leaf rust fungus</name>
    <dbReference type="NCBI Taxonomy" id="630390"/>
    <lineage>
        <taxon>Eukaryota</taxon>
        <taxon>Fungi</taxon>
        <taxon>Dikarya</taxon>
        <taxon>Basidiomycota</taxon>
        <taxon>Pucciniomycotina</taxon>
        <taxon>Pucciniomycetes</taxon>
        <taxon>Pucciniales</taxon>
        <taxon>Pucciniaceae</taxon>
        <taxon>Puccinia</taxon>
    </lineage>
</organism>
<dbReference type="AlphaFoldDB" id="A0A180FWI2"/>
<sequence length="147" mass="16380">RLEHQMYMRTVAGQLANANPKFVAQTKEALAEIQKHWERVKPRGTAILMANVQDTTWPQFRLDVAVALGKTVTHLGDLVNSMDAVGLVNWHVTIKKHGTYGVGRAPVITSEAEFRDFADEVLAFPQSDLGVQVVMADPRKTAKERET</sequence>
<feature type="non-terminal residue" evidence="1">
    <location>
        <position position="147"/>
    </location>
</feature>
<feature type="non-terminal residue" evidence="1">
    <location>
        <position position="1"/>
    </location>
</feature>
<evidence type="ECO:0000313" key="3">
    <source>
        <dbReference type="Proteomes" id="UP000005240"/>
    </source>
</evidence>
<name>A0A180FWI2_PUCT1</name>